<evidence type="ECO:0000313" key="3">
    <source>
        <dbReference type="Proteomes" id="UP000298030"/>
    </source>
</evidence>
<organism evidence="2 3">
    <name type="scientific">Coprinellus micaceus</name>
    <name type="common">Glistening ink-cap mushroom</name>
    <name type="synonym">Coprinus micaceus</name>
    <dbReference type="NCBI Taxonomy" id="71717"/>
    <lineage>
        <taxon>Eukaryota</taxon>
        <taxon>Fungi</taxon>
        <taxon>Dikarya</taxon>
        <taxon>Basidiomycota</taxon>
        <taxon>Agaricomycotina</taxon>
        <taxon>Agaricomycetes</taxon>
        <taxon>Agaricomycetidae</taxon>
        <taxon>Agaricales</taxon>
        <taxon>Agaricineae</taxon>
        <taxon>Psathyrellaceae</taxon>
        <taxon>Coprinellus</taxon>
    </lineage>
</organism>
<evidence type="ECO:0000313" key="2">
    <source>
        <dbReference type="EMBL" id="TEB28297.1"/>
    </source>
</evidence>
<reference evidence="2 3" key="1">
    <citation type="journal article" date="2019" name="Nat. Ecol. Evol.">
        <title>Megaphylogeny resolves global patterns of mushroom evolution.</title>
        <authorList>
            <person name="Varga T."/>
            <person name="Krizsan K."/>
            <person name="Foldi C."/>
            <person name="Dima B."/>
            <person name="Sanchez-Garcia M."/>
            <person name="Sanchez-Ramirez S."/>
            <person name="Szollosi G.J."/>
            <person name="Szarkandi J.G."/>
            <person name="Papp V."/>
            <person name="Albert L."/>
            <person name="Andreopoulos W."/>
            <person name="Angelini C."/>
            <person name="Antonin V."/>
            <person name="Barry K.W."/>
            <person name="Bougher N.L."/>
            <person name="Buchanan P."/>
            <person name="Buyck B."/>
            <person name="Bense V."/>
            <person name="Catcheside P."/>
            <person name="Chovatia M."/>
            <person name="Cooper J."/>
            <person name="Damon W."/>
            <person name="Desjardin D."/>
            <person name="Finy P."/>
            <person name="Geml J."/>
            <person name="Haridas S."/>
            <person name="Hughes K."/>
            <person name="Justo A."/>
            <person name="Karasinski D."/>
            <person name="Kautmanova I."/>
            <person name="Kiss B."/>
            <person name="Kocsube S."/>
            <person name="Kotiranta H."/>
            <person name="LaButti K.M."/>
            <person name="Lechner B.E."/>
            <person name="Liimatainen K."/>
            <person name="Lipzen A."/>
            <person name="Lukacs Z."/>
            <person name="Mihaltcheva S."/>
            <person name="Morgado L.N."/>
            <person name="Niskanen T."/>
            <person name="Noordeloos M.E."/>
            <person name="Ohm R.A."/>
            <person name="Ortiz-Santana B."/>
            <person name="Ovrebo C."/>
            <person name="Racz N."/>
            <person name="Riley R."/>
            <person name="Savchenko A."/>
            <person name="Shiryaev A."/>
            <person name="Soop K."/>
            <person name="Spirin V."/>
            <person name="Szebenyi C."/>
            <person name="Tomsovsky M."/>
            <person name="Tulloss R.E."/>
            <person name="Uehling J."/>
            <person name="Grigoriev I.V."/>
            <person name="Vagvolgyi C."/>
            <person name="Papp T."/>
            <person name="Martin F.M."/>
            <person name="Miettinen O."/>
            <person name="Hibbett D.S."/>
            <person name="Nagy L.G."/>
        </authorList>
    </citation>
    <scope>NUCLEOTIDE SEQUENCE [LARGE SCALE GENOMIC DNA]</scope>
    <source>
        <strain evidence="2 3">FP101781</strain>
    </source>
</reference>
<sequence length="580" mass="65537">MAQLATSLPLTDSWMTRAELAGCLITVYLAFFDLLTCPRLEVRNVPTLEVNGLAVELFREVAGATNWRRRHITWKTKATGVFFLRRGSRSRPFGGMSAKLLQVVNFSLGSLVEESAIFTLKQPRGYHKRLTEGTFRRDSFSLWLLIVRLTMGVAKCCSFQLISLAENGIAIFQECICQEVGERWRVVEGTGACQEVSLPTPAQYRQLVVTIPFLKRGSASSQPMPYATPKCQLTKHTQRPLLDQQAVKLPRIRRKKVIEEAKRRHKDLVGLREPHVTACGVPHYGMNLESATLFKKDTPTRSLSACRTSPLLTIGSSPNDRGFSESSTAQLRPWPVSQSKITKAPELRTISAGGPRDPLGRLTLPLIIHIPVRRYPLVSEKKPTDNRMSGWRQDEKNRSDERREECGVAGDEVCTSRTSCWNKTVHPRCPKYAAQIYAGLAEKLEQRYGHSLERRAEGFIYRAEGQLGMQISGKILAAGGSRGRSGRLGQWCPKNRPFEANRFDRGNPKRRGPEGFILRGSPEATSNRPRRGQGLEWEQWMRRHGYGEPVGHWKEEEADWDKTRQYRPVGDDLTRRSESG</sequence>
<protein>
    <submittedName>
        <fullName evidence="2">Uncharacterized protein</fullName>
    </submittedName>
</protein>
<name>A0A4Y7T2B4_COPMI</name>
<dbReference type="Proteomes" id="UP000298030">
    <property type="component" value="Unassembled WGS sequence"/>
</dbReference>
<feature type="region of interest" description="Disordered" evidence="1">
    <location>
        <begin position="499"/>
        <end position="534"/>
    </location>
</feature>
<feature type="compositionally biased region" description="Basic and acidic residues" evidence="1">
    <location>
        <begin position="499"/>
        <end position="513"/>
    </location>
</feature>
<feature type="region of interest" description="Disordered" evidence="1">
    <location>
        <begin position="381"/>
        <end position="403"/>
    </location>
</feature>
<comment type="caution">
    <text evidence="2">The sequence shown here is derived from an EMBL/GenBank/DDBJ whole genome shotgun (WGS) entry which is preliminary data.</text>
</comment>
<evidence type="ECO:0000256" key="1">
    <source>
        <dbReference type="SAM" id="MobiDB-lite"/>
    </source>
</evidence>
<feature type="compositionally biased region" description="Basic and acidic residues" evidence="1">
    <location>
        <begin position="392"/>
        <end position="403"/>
    </location>
</feature>
<dbReference type="AlphaFoldDB" id="A0A4Y7T2B4"/>
<keyword evidence="3" id="KW-1185">Reference proteome</keyword>
<accession>A0A4Y7T2B4</accession>
<gene>
    <name evidence="2" type="ORF">FA13DRAFT_1711871</name>
</gene>
<feature type="region of interest" description="Disordered" evidence="1">
    <location>
        <begin position="316"/>
        <end position="337"/>
    </location>
</feature>
<feature type="region of interest" description="Disordered" evidence="1">
    <location>
        <begin position="553"/>
        <end position="580"/>
    </location>
</feature>
<proteinExistence type="predicted"/>
<dbReference type="EMBL" id="QPFP01000033">
    <property type="protein sequence ID" value="TEB28297.1"/>
    <property type="molecule type" value="Genomic_DNA"/>
</dbReference>